<dbReference type="AlphaFoldDB" id="A0A291PB36"/>
<dbReference type="OrthoDB" id="9774685at2"/>
<dbReference type="Gene3D" id="1.10.10.10">
    <property type="entry name" value="Winged helix-like DNA-binding domain superfamily/Winged helix DNA-binding domain"/>
    <property type="match status" value="1"/>
</dbReference>
<dbReference type="GO" id="GO:0015074">
    <property type="term" value="P:DNA integration"/>
    <property type="evidence" value="ECO:0007669"/>
    <property type="project" value="InterPro"/>
</dbReference>
<dbReference type="InterPro" id="IPR024967">
    <property type="entry name" value="DNA-bd_IS481-type"/>
</dbReference>
<name>A0A291PB36_9GAMM</name>
<dbReference type="PROSITE" id="PS50994">
    <property type="entry name" value="INTEGRASE"/>
    <property type="match status" value="1"/>
</dbReference>
<dbReference type="InterPro" id="IPR012337">
    <property type="entry name" value="RNaseH-like_sf"/>
</dbReference>
<evidence type="ECO:0000313" key="5">
    <source>
        <dbReference type="Proteomes" id="UP000219993"/>
    </source>
</evidence>
<proteinExistence type="predicted"/>
<dbReference type="Pfam" id="PF13683">
    <property type="entry name" value="rve_3"/>
    <property type="match status" value="1"/>
</dbReference>
<reference evidence="3 5" key="1">
    <citation type="journal article" date="2017" name="Sci. Rep.">
        <title>Revealing the Saline Adaptation Strategies of the Halophilic Bacterium Halomonas beimenensis through High-throughput Omics and Transposon Mutagenesis Approaches.</title>
        <authorList>
            <person name="Chen Y.H."/>
            <person name="Lin S.S."/>
            <person name="Shyu Y.T."/>
        </authorList>
    </citation>
    <scope>NUCLEOTIDE SEQUENCE [LARGE SCALE GENOMIC DNA]</scope>
    <source>
        <strain evidence="3 5">NTU-111</strain>
    </source>
</reference>
<dbReference type="RefSeq" id="WP_097787822.1">
    <property type="nucleotide sequence ID" value="NZ_CP021435.1"/>
</dbReference>
<dbReference type="Gene3D" id="1.10.10.60">
    <property type="entry name" value="Homeodomain-like"/>
    <property type="match status" value="1"/>
</dbReference>
<dbReference type="SUPFAM" id="SSF53098">
    <property type="entry name" value="Ribonuclease H-like"/>
    <property type="match status" value="1"/>
</dbReference>
<dbReference type="GO" id="GO:0003676">
    <property type="term" value="F:nucleic acid binding"/>
    <property type="evidence" value="ECO:0007669"/>
    <property type="project" value="InterPro"/>
</dbReference>
<dbReference type="EMBL" id="CP021435">
    <property type="protein sequence ID" value="ATJ84462.1"/>
    <property type="molecule type" value="Genomic_DNA"/>
</dbReference>
<dbReference type="SUPFAM" id="SSF46689">
    <property type="entry name" value="Homeodomain-like"/>
    <property type="match status" value="1"/>
</dbReference>
<dbReference type="KEGG" id="hbe:BEI_3475"/>
<dbReference type="InterPro" id="IPR001584">
    <property type="entry name" value="Integrase_cat-core"/>
</dbReference>
<dbReference type="InterPro" id="IPR009057">
    <property type="entry name" value="Homeodomain-like_sf"/>
</dbReference>
<protein>
    <submittedName>
        <fullName evidence="3">Mobile element protein</fullName>
    </submittedName>
</protein>
<evidence type="ECO:0000313" key="4">
    <source>
        <dbReference type="EMBL" id="ATJ84462.1"/>
    </source>
</evidence>
<dbReference type="Gene3D" id="3.30.420.10">
    <property type="entry name" value="Ribonuclease H-like superfamily/Ribonuclease H"/>
    <property type="match status" value="1"/>
</dbReference>
<organism evidence="3 5">
    <name type="scientific">Halomonas beimenensis</name>
    <dbReference type="NCBI Taxonomy" id="475662"/>
    <lineage>
        <taxon>Bacteria</taxon>
        <taxon>Pseudomonadati</taxon>
        <taxon>Pseudomonadota</taxon>
        <taxon>Gammaproteobacteria</taxon>
        <taxon>Oceanospirillales</taxon>
        <taxon>Halomonadaceae</taxon>
        <taxon>Halomonas</taxon>
    </lineage>
</organism>
<dbReference type="KEGG" id="hbe:BEI_0272"/>
<keyword evidence="5" id="KW-1185">Reference proteome</keyword>
<dbReference type="KEGG" id="hbe:BEI_3129"/>
<gene>
    <name evidence="2" type="ORF">BEI_0272</name>
    <name evidence="3" type="ORF">BEI_3129</name>
    <name evidence="4" type="ORF">BEI_3475</name>
</gene>
<dbReference type="Pfam" id="PF13011">
    <property type="entry name" value="LZ_Tnp_IS481"/>
    <property type="match status" value="1"/>
</dbReference>
<dbReference type="EMBL" id="CP021435">
    <property type="protein sequence ID" value="ATJ84116.1"/>
    <property type="molecule type" value="Genomic_DNA"/>
</dbReference>
<dbReference type="InterPro" id="IPR047656">
    <property type="entry name" value="IS481-like_transpos"/>
</dbReference>
<feature type="domain" description="Integrase catalytic" evidence="1">
    <location>
        <begin position="145"/>
        <end position="308"/>
    </location>
</feature>
<evidence type="ECO:0000313" key="3">
    <source>
        <dbReference type="EMBL" id="ATJ84116.1"/>
    </source>
</evidence>
<dbReference type="Proteomes" id="UP000219993">
    <property type="component" value="Chromosome"/>
</dbReference>
<dbReference type="InterPro" id="IPR036388">
    <property type="entry name" value="WH-like_DNA-bd_sf"/>
</dbReference>
<sequence>MNTHQNARLTPHGRALLARRVIDEGIRPREVAQAQGVSVRTVYKWVRRFREEGLPGLQDRSSRPGRSPCATDAATVEQVIERRQQRQTYRQIARALGIGQSTVARILKRKGLNRLALLSPARPDNRYEHDAPGDLLHLDIKKLGRFERPGHRVTGDRQQNTPGAGWEYVHIAIDDHSRVAFGTLYPNETGWSACYALLDAMRYYRRLGVRFARVLTDNGACYKSKAFQRLCRRLGLTHKRTRPYTPRTNGKAERFIQTALREWAYARSYESSEQRRQHLPAWLHQYNWHRPHASLDYCSPVHRLGLSVNNLVGLHS</sequence>
<dbReference type="InterPro" id="IPR036397">
    <property type="entry name" value="RNaseH_sf"/>
</dbReference>
<evidence type="ECO:0000313" key="2">
    <source>
        <dbReference type="EMBL" id="ATJ81259.1"/>
    </source>
</evidence>
<dbReference type="PANTHER" id="PTHR35004:SF7">
    <property type="entry name" value="INTEGRASE PROTEIN"/>
    <property type="match status" value="1"/>
</dbReference>
<dbReference type="PANTHER" id="PTHR35004">
    <property type="entry name" value="TRANSPOSASE RV3428C-RELATED"/>
    <property type="match status" value="1"/>
</dbReference>
<evidence type="ECO:0000259" key="1">
    <source>
        <dbReference type="PROSITE" id="PS50994"/>
    </source>
</evidence>
<accession>A0A291PB36</accession>
<dbReference type="NCBIfam" id="NF033577">
    <property type="entry name" value="transpos_IS481"/>
    <property type="match status" value="1"/>
</dbReference>
<dbReference type="EMBL" id="CP021435">
    <property type="protein sequence ID" value="ATJ81259.1"/>
    <property type="molecule type" value="Genomic_DNA"/>
</dbReference>